<dbReference type="EC" id="3.1.3.48" evidence="2"/>
<dbReference type="GO" id="GO:0004725">
    <property type="term" value="F:protein tyrosine phosphatase activity"/>
    <property type="evidence" value="ECO:0007669"/>
    <property type="project" value="UniProtKB-EC"/>
</dbReference>
<evidence type="ECO:0000259" key="6">
    <source>
        <dbReference type="PROSITE" id="PS50056"/>
    </source>
</evidence>
<keyword evidence="4" id="KW-0904">Protein phosphatase</keyword>
<dbReference type="Proteomes" id="UP001162131">
    <property type="component" value="Unassembled WGS sequence"/>
</dbReference>
<evidence type="ECO:0000256" key="3">
    <source>
        <dbReference type="ARBA" id="ARBA00022801"/>
    </source>
</evidence>
<gene>
    <name evidence="7" type="ORF">BSTOLATCC_MIC30662</name>
</gene>
<dbReference type="SUPFAM" id="SSF52799">
    <property type="entry name" value="(Phosphotyrosine protein) phosphatases II"/>
    <property type="match status" value="2"/>
</dbReference>
<protein>
    <recommendedName>
        <fullName evidence="2">protein-tyrosine-phosphatase</fullName>
        <ecNumber evidence="2">3.1.3.48</ecNumber>
    </recommendedName>
</protein>
<dbReference type="EMBL" id="CAJZBQ010000030">
    <property type="protein sequence ID" value="CAG9322289.1"/>
    <property type="molecule type" value="Genomic_DNA"/>
</dbReference>
<dbReference type="FunFam" id="3.90.190.10:FF:000006">
    <property type="entry name" value="Dual specificity protein phosphatase CDC14B"/>
    <property type="match status" value="1"/>
</dbReference>
<dbReference type="Pfam" id="PF22785">
    <property type="entry name" value="Tc-R-P"/>
    <property type="match status" value="1"/>
</dbReference>
<dbReference type="InterPro" id="IPR050561">
    <property type="entry name" value="PTP"/>
</dbReference>
<evidence type="ECO:0000256" key="1">
    <source>
        <dbReference type="ARBA" id="ARBA00007315"/>
    </source>
</evidence>
<evidence type="ECO:0000256" key="4">
    <source>
        <dbReference type="ARBA" id="ARBA00022912"/>
    </source>
</evidence>
<evidence type="ECO:0000313" key="8">
    <source>
        <dbReference type="Proteomes" id="UP001162131"/>
    </source>
</evidence>
<dbReference type="InterPro" id="IPR020422">
    <property type="entry name" value="TYR_PHOSPHATASE_DUAL_dom"/>
</dbReference>
<name>A0AAU9JE01_9CILI</name>
<reference evidence="7" key="1">
    <citation type="submission" date="2021-09" db="EMBL/GenBank/DDBJ databases">
        <authorList>
            <consortium name="AG Swart"/>
            <person name="Singh M."/>
            <person name="Singh A."/>
            <person name="Seah K."/>
            <person name="Emmerich C."/>
        </authorList>
    </citation>
    <scope>NUCLEOTIDE SEQUENCE</scope>
    <source>
        <strain evidence="7">ATCC30299</strain>
    </source>
</reference>
<feature type="domain" description="Tyrosine specific protein phosphatases" evidence="6">
    <location>
        <begin position="251"/>
        <end position="313"/>
    </location>
</feature>
<dbReference type="InterPro" id="IPR016130">
    <property type="entry name" value="Tyr_Pase_AS"/>
</dbReference>
<accession>A0AAU9JE01</accession>
<dbReference type="PANTHER" id="PTHR23339">
    <property type="entry name" value="TYROSINE SPECIFIC PROTEIN PHOSPHATASE AND DUAL SPECIFICITY PROTEIN PHOSPHATASE"/>
    <property type="match status" value="1"/>
</dbReference>
<evidence type="ECO:0000256" key="2">
    <source>
        <dbReference type="ARBA" id="ARBA00013064"/>
    </source>
</evidence>
<dbReference type="InterPro" id="IPR029021">
    <property type="entry name" value="Prot-tyrosine_phosphatase-like"/>
</dbReference>
<proteinExistence type="inferred from homology"/>
<sequence>MSNPIEIIKDRLFWISDRYPPRNKPLSFFVCVDSELQYEAFCEDFGPLNLAMTYRFCYQLDKLLKDPKYINHKIYHYSSVKDEKRANAAYLMGAFQIIILRKSASEAWRPFASQPDFLPFRDASMGPCYYFCTILHCLRGLELAMQLNWFNFHRFDVKFYEFREKVENGDMNWILPGKLLAFGSPTDSPTEENWYSYKPEDFVDLFNNMNVTAVIRLNNKTYEEEKFKAAGIRHYDLFFLDGSCPSDEIVNRFIAIIEDESGAVAVHCKAGLGRTGTLIGCYIIKKYRFPAEDFIAWCRICRPGSILGPQQQFLLDYEKKLNNIENISCYSSDDMKKSVLGDHGQAIRLLSAKRSRCAMTSPGESNRLSSPIVDISKMIQNVERPVTPFNYLLGNRSATPLRDLVSQYN</sequence>
<dbReference type="Pfam" id="PF14671">
    <property type="entry name" value="DSPn"/>
    <property type="match status" value="1"/>
</dbReference>
<dbReference type="InterPro" id="IPR029260">
    <property type="entry name" value="DSPn"/>
</dbReference>
<feature type="domain" description="Tyrosine-protein phosphatase" evidence="5">
    <location>
        <begin position="170"/>
        <end position="326"/>
    </location>
</feature>
<dbReference type="PROSITE" id="PS50056">
    <property type="entry name" value="TYR_PHOSPHATASE_2"/>
    <property type="match status" value="1"/>
</dbReference>
<dbReference type="PROSITE" id="PS50054">
    <property type="entry name" value="TYR_PHOSPHATASE_DUAL"/>
    <property type="match status" value="1"/>
</dbReference>
<dbReference type="CDD" id="cd17657">
    <property type="entry name" value="CDC14_N"/>
    <property type="match status" value="1"/>
</dbReference>
<dbReference type="InterPro" id="IPR000387">
    <property type="entry name" value="Tyr_Pase_dom"/>
</dbReference>
<comment type="caution">
    <text evidence="7">The sequence shown here is derived from an EMBL/GenBank/DDBJ whole genome shotgun (WGS) entry which is preliminary data.</text>
</comment>
<evidence type="ECO:0000313" key="7">
    <source>
        <dbReference type="EMBL" id="CAG9322289.1"/>
    </source>
</evidence>
<dbReference type="InterPro" id="IPR044506">
    <property type="entry name" value="CDC14_C"/>
</dbReference>
<dbReference type="Gene3D" id="3.90.190.10">
    <property type="entry name" value="Protein tyrosine phosphatase superfamily"/>
    <property type="match status" value="2"/>
</dbReference>
<dbReference type="CDD" id="cd14499">
    <property type="entry name" value="CDC14_C"/>
    <property type="match status" value="1"/>
</dbReference>
<keyword evidence="3" id="KW-0378">Hydrolase</keyword>
<dbReference type="PROSITE" id="PS00383">
    <property type="entry name" value="TYR_PHOSPHATASE_1"/>
    <property type="match status" value="1"/>
</dbReference>
<evidence type="ECO:0000259" key="5">
    <source>
        <dbReference type="PROSITE" id="PS50054"/>
    </source>
</evidence>
<keyword evidence="8" id="KW-1185">Reference proteome</keyword>
<dbReference type="AlphaFoldDB" id="A0AAU9JE01"/>
<organism evidence="7 8">
    <name type="scientific">Blepharisma stoltei</name>
    <dbReference type="NCBI Taxonomy" id="1481888"/>
    <lineage>
        <taxon>Eukaryota</taxon>
        <taxon>Sar</taxon>
        <taxon>Alveolata</taxon>
        <taxon>Ciliophora</taxon>
        <taxon>Postciliodesmatophora</taxon>
        <taxon>Heterotrichea</taxon>
        <taxon>Heterotrichida</taxon>
        <taxon>Blepharismidae</taxon>
        <taxon>Blepharisma</taxon>
    </lineage>
</organism>
<dbReference type="SMART" id="SM00195">
    <property type="entry name" value="DSPc"/>
    <property type="match status" value="1"/>
</dbReference>
<comment type="similarity">
    <text evidence="1">Belongs to the protein-tyrosine phosphatase family. Non-receptor class CDC14 subfamily.</text>
</comment>